<dbReference type="UniPathway" id="UPA00644"/>
<name>A0A1Q6DT84_METT1</name>
<dbReference type="Proteomes" id="UP000185744">
    <property type="component" value="Unassembled WGS sequence"/>
</dbReference>
<reference evidence="7" key="1">
    <citation type="submission" date="2016-12" db="EMBL/GenBank/DDBJ databases">
        <title>Discovery of methanogenic haloarchaea.</title>
        <authorList>
            <person name="Sorokin D.Y."/>
            <person name="Makarova K.S."/>
            <person name="Abbas B."/>
            <person name="Ferrer M."/>
            <person name="Golyshin P.N."/>
        </authorList>
    </citation>
    <scope>NUCLEOTIDE SEQUENCE [LARGE SCALE GENOMIC DNA]</scope>
    <source>
        <strain evidence="7">HMET1</strain>
    </source>
</reference>
<feature type="coiled-coil region" evidence="6">
    <location>
        <begin position="172"/>
        <end position="199"/>
    </location>
</feature>
<dbReference type="InParanoid" id="A0A1Q6DT84"/>
<evidence type="ECO:0000313" key="8">
    <source>
        <dbReference type="Proteomes" id="UP000185744"/>
    </source>
</evidence>
<dbReference type="GO" id="GO:0032259">
    <property type="term" value="P:methylation"/>
    <property type="evidence" value="ECO:0007669"/>
    <property type="project" value="UniProtKB-KW"/>
</dbReference>
<keyword evidence="4" id="KW-0669">Pyrrolysine</keyword>
<dbReference type="NCBIfam" id="TIGR02368">
    <property type="entry name" value="dimeth_PyL"/>
    <property type="match status" value="1"/>
</dbReference>
<comment type="catalytic activity">
    <reaction evidence="5">
        <text>Co(I)-[dimethylamine-specific corrinoid protein] + dimethylamine + H(+) = methyl-Co(III)-[dimethylamine-specific corrinoid protein] + methylamine</text>
        <dbReference type="Rhea" id="RHEA:41175"/>
        <dbReference type="Rhea" id="RHEA-COMP:11122"/>
        <dbReference type="Rhea" id="RHEA-COMP:11123"/>
        <dbReference type="ChEBI" id="CHEBI:15378"/>
        <dbReference type="ChEBI" id="CHEBI:58040"/>
        <dbReference type="ChEBI" id="CHEBI:59338"/>
        <dbReference type="ChEBI" id="CHEBI:85033"/>
        <dbReference type="ChEBI" id="CHEBI:85035"/>
        <dbReference type="EC" id="2.1.1.249"/>
    </reaction>
</comment>
<proteinExistence type="inferred from homology"/>
<dbReference type="GO" id="GO:0015948">
    <property type="term" value="P:methanogenesis"/>
    <property type="evidence" value="ECO:0007669"/>
    <property type="project" value="InterPro"/>
</dbReference>
<dbReference type="AlphaFoldDB" id="A0A1Q6DT84"/>
<evidence type="ECO:0000256" key="3">
    <source>
        <dbReference type="ARBA" id="ARBA00012854"/>
    </source>
</evidence>
<sequence length="357" mass="38784">MTEKYTTRKGDGRKIELTKSEIREDIEEGSADAANKGGINELKEDEKDKIVSLITDPSKVVSVEKGNEVPFTHDIGTLRLMGDQGNSGVGIPMSREQGVKTHERAFAVDTMELGHIDYSFKPAKPIIAQEQQTLEDILLSTIVPIWYGAMPNLGLYYAPDGQFKNPNELMPEGKIKEAKEAQEKAIEQAKEDMSYIAENLRKVGLDGLNIDTTAAAGDPDFKAVLEVTEELKSNPETEDLAIEIGMAAEHVLGMHGDLEYNGKQLAGIFPHEQVEIVEEAGGDLFGPVCNTKTGKSLPWNLARAVTFVKETSKVSDIPIHVNMGMGVCGVPMFETPPVDAVTRASSAMVEVGNVDGI</sequence>
<evidence type="ECO:0000256" key="5">
    <source>
        <dbReference type="ARBA" id="ARBA00029367"/>
    </source>
</evidence>
<evidence type="ECO:0000256" key="1">
    <source>
        <dbReference type="ARBA" id="ARBA00004890"/>
    </source>
</evidence>
<comment type="similarity">
    <text evidence="2">Belongs to the dimethylamine methyltransferase family.</text>
</comment>
<dbReference type="EMBL" id="MSDW01000001">
    <property type="protein sequence ID" value="OKY77547.1"/>
    <property type="molecule type" value="Genomic_DNA"/>
</dbReference>
<evidence type="ECO:0000313" key="7">
    <source>
        <dbReference type="EMBL" id="OKY77547.1"/>
    </source>
</evidence>
<keyword evidence="8" id="KW-1185">Reference proteome</keyword>
<evidence type="ECO:0000256" key="2">
    <source>
        <dbReference type="ARBA" id="ARBA00008844"/>
    </source>
</evidence>
<evidence type="ECO:0000256" key="6">
    <source>
        <dbReference type="SAM" id="Coils"/>
    </source>
</evidence>
<dbReference type="Pfam" id="PF09505">
    <property type="entry name" value="Dimeth_Pyl"/>
    <property type="match status" value="1"/>
</dbReference>
<dbReference type="GO" id="GO:0043791">
    <property type="term" value="F:dimethylamine methyltransferase activity"/>
    <property type="evidence" value="ECO:0007669"/>
    <property type="project" value="UniProtKB-EC"/>
</dbReference>
<comment type="pathway">
    <text evidence="1">One-carbon metabolism; methanogenesis from dimethylamine.</text>
</comment>
<dbReference type="InterPro" id="IPR012653">
    <property type="entry name" value="Dimeth_MeTrfase_MtbB"/>
</dbReference>
<protein>
    <recommendedName>
        <fullName evidence="3">[dimethylamine--corrinoid protein] Co-methyltransferase</fullName>
        <ecNumber evidence="3">2.1.1.249</ecNumber>
    </recommendedName>
</protein>
<keyword evidence="7" id="KW-0808">Transferase</keyword>
<gene>
    <name evidence="7" type="ORF">BTN85_0013</name>
</gene>
<dbReference type="EC" id="2.1.1.249" evidence="3"/>
<dbReference type="STRING" id="1903181.BTN85_0013"/>
<organism evidence="7 8">
    <name type="scientific">Methanohalarchaeum thermophilum</name>
    <dbReference type="NCBI Taxonomy" id="1903181"/>
    <lineage>
        <taxon>Archaea</taxon>
        <taxon>Methanobacteriati</taxon>
        <taxon>Methanobacteriota</taxon>
        <taxon>Methanonatronarchaeia</taxon>
        <taxon>Methanonatronarchaeales</taxon>
        <taxon>Methanonatronarchaeaceae</taxon>
        <taxon>Candidatus Methanohalarchaeum</taxon>
    </lineage>
</organism>
<accession>A0A1Q6DT84</accession>
<keyword evidence="7" id="KW-0489">Methyltransferase</keyword>
<evidence type="ECO:0000256" key="4">
    <source>
        <dbReference type="ARBA" id="ARBA00022774"/>
    </source>
</evidence>
<keyword evidence="6" id="KW-0175">Coiled coil</keyword>
<comment type="caution">
    <text evidence="7">The sequence shown here is derived from an EMBL/GenBank/DDBJ whole genome shotgun (WGS) entry which is preliminary data.</text>
</comment>